<dbReference type="AlphaFoldDB" id="A0A6A6H2U9"/>
<sequence length="977" mass="105640">MPSPAMEGEDQSARRQTPSRALENIGYNSIITDLEGASTSDDEPNASQKLPPEDAQSVIGFSIGYEQTRLASPQTPAVEKAAVLESGDGFFDNLGAIADNVTTEEAEEIEVHDSNRAGGTSVDDLYRQPEQRFRSEKSEQEGSSAHRLPSPWRATARTFQGTDNFKTPLKGANEEGRRKPSAGPLEAATDSLKRFLPSLPSLPKSPSFFNFSLPSLPNPLGTGHVPEGEQQTTRPSDHVRRHSLPTQHVMPEGSSSSQGETSTTDIRQQNRDNSINDSNSGVAPSRHIQIAEPGGQKLQRQTTGDRLSSSQIRNPLLRRVTSDESLRLQRSISRVSSLGDDSRFENVSEQVNSRLRAIKDSWQDSNIRLPNISISNFGFGSFRQDGSPLPPTGNLANNSTPRIYRPKSLSLSSSTHLKRALDNSLGSTSSKTTPEPPKTGGGMSSGSAASHPYFTRALEELEGDLVILGGYRGSVLRSAEPPNRQLWVPIKVGLNLRKVDLQVGLEPEDEENMEERIIPGGMLNHIGPVDMSRRLFKRLRASENARKGKLRIWDYGYDWRLSPHLLSRKLVQYLGKLPSNQSNVPKEKRGAIVIAHSLGGLITRHAINQHPDLFSGVVYAGVPTTCINILGPLRNGDDVLFSSKVLTAQVNFTIRTSYALLPLDGRCFIDKHTKEEYPVDFFDVQTWIDNCLTPVLAPPLPPLAPASNGPIEGLLGSMSNALASVSLPLRKGSVSRHRSPRNSVSDLASRSKPAMTSDSTAIQHRRSSSDHLHTSDRNANATAHTSGVTPQMHNTTHHLSPKNPLTPTSASPSASFSTSASAPAPSASTTLPRPAAITYLHRTLSATKTFKQSLSFHTPHATHNAYPPAAVIFGKAIPTVSRARVAGRDGIRRADAYDDLAFASGDGVVLARAAMLPEGYQVVRGGLVSSERGHVTLLGDLEAVGRGLLAVVEGRRVGVGLGVGNGVEEGERGREEE</sequence>
<feature type="region of interest" description="Disordered" evidence="1">
    <location>
        <begin position="383"/>
        <end position="448"/>
    </location>
</feature>
<reference evidence="2" key="1">
    <citation type="journal article" date="2020" name="Stud. Mycol.">
        <title>101 Dothideomycetes genomes: a test case for predicting lifestyles and emergence of pathogens.</title>
        <authorList>
            <person name="Haridas S."/>
            <person name="Albert R."/>
            <person name="Binder M."/>
            <person name="Bloem J."/>
            <person name="Labutti K."/>
            <person name="Salamov A."/>
            <person name="Andreopoulos B."/>
            <person name="Baker S."/>
            <person name="Barry K."/>
            <person name="Bills G."/>
            <person name="Bluhm B."/>
            <person name="Cannon C."/>
            <person name="Castanera R."/>
            <person name="Culley D."/>
            <person name="Daum C."/>
            <person name="Ezra D."/>
            <person name="Gonzalez J."/>
            <person name="Henrissat B."/>
            <person name="Kuo A."/>
            <person name="Liang C."/>
            <person name="Lipzen A."/>
            <person name="Lutzoni F."/>
            <person name="Magnuson J."/>
            <person name="Mondo S."/>
            <person name="Nolan M."/>
            <person name="Ohm R."/>
            <person name="Pangilinan J."/>
            <person name="Park H.-J."/>
            <person name="Ramirez L."/>
            <person name="Alfaro M."/>
            <person name="Sun H."/>
            <person name="Tritt A."/>
            <person name="Yoshinaga Y."/>
            <person name="Zwiers L.-H."/>
            <person name="Turgeon B."/>
            <person name="Goodwin S."/>
            <person name="Spatafora J."/>
            <person name="Crous P."/>
            <person name="Grigoriev I."/>
        </authorList>
    </citation>
    <scope>NUCLEOTIDE SEQUENCE</scope>
    <source>
        <strain evidence="2">Tuck. ex Michener</strain>
    </source>
</reference>
<feature type="compositionally biased region" description="Basic and acidic residues" evidence="1">
    <location>
        <begin position="131"/>
        <end position="140"/>
    </location>
</feature>
<feature type="region of interest" description="Disordered" evidence="1">
    <location>
        <begin position="105"/>
        <end position="124"/>
    </location>
</feature>
<feature type="region of interest" description="Disordered" evidence="1">
    <location>
        <begin position="1"/>
        <end position="55"/>
    </location>
</feature>
<evidence type="ECO:0000313" key="3">
    <source>
        <dbReference type="Proteomes" id="UP000800092"/>
    </source>
</evidence>
<keyword evidence="3" id="KW-1185">Reference proteome</keyword>
<feature type="compositionally biased region" description="Polar residues" evidence="1">
    <location>
        <begin position="265"/>
        <end position="282"/>
    </location>
</feature>
<dbReference type="EMBL" id="ML991820">
    <property type="protein sequence ID" value="KAF2232010.1"/>
    <property type="molecule type" value="Genomic_DNA"/>
</dbReference>
<evidence type="ECO:0000313" key="2">
    <source>
        <dbReference type="EMBL" id="KAF2232010.1"/>
    </source>
</evidence>
<protein>
    <submittedName>
        <fullName evidence="2">Uncharacterized protein</fullName>
    </submittedName>
</protein>
<dbReference type="Gene3D" id="3.40.50.1820">
    <property type="entry name" value="alpha/beta hydrolase"/>
    <property type="match status" value="1"/>
</dbReference>
<feature type="compositionally biased region" description="Basic and acidic residues" evidence="1">
    <location>
        <begin position="767"/>
        <end position="776"/>
    </location>
</feature>
<dbReference type="SUPFAM" id="SSF53474">
    <property type="entry name" value="alpha/beta-Hydrolases"/>
    <property type="match status" value="1"/>
</dbReference>
<feature type="region of interest" description="Disordered" evidence="1">
    <location>
        <begin position="730"/>
        <end position="830"/>
    </location>
</feature>
<organism evidence="2 3">
    <name type="scientific">Viridothelium virens</name>
    <name type="common">Speckled blister lichen</name>
    <name type="synonym">Trypethelium virens</name>
    <dbReference type="NCBI Taxonomy" id="1048519"/>
    <lineage>
        <taxon>Eukaryota</taxon>
        <taxon>Fungi</taxon>
        <taxon>Dikarya</taxon>
        <taxon>Ascomycota</taxon>
        <taxon>Pezizomycotina</taxon>
        <taxon>Dothideomycetes</taxon>
        <taxon>Dothideomycetes incertae sedis</taxon>
        <taxon>Trypetheliales</taxon>
        <taxon>Trypetheliaceae</taxon>
        <taxon>Viridothelium</taxon>
    </lineage>
</organism>
<dbReference type="OrthoDB" id="10250441at2759"/>
<name>A0A6A6H2U9_VIRVR</name>
<feature type="compositionally biased region" description="Polar residues" evidence="1">
    <location>
        <begin position="777"/>
        <end position="794"/>
    </location>
</feature>
<dbReference type="PANTHER" id="PTHR11440">
    <property type="entry name" value="LECITHIN-CHOLESTEROL ACYLTRANSFERASE-RELATED"/>
    <property type="match status" value="1"/>
</dbReference>
<feature type="compositionally biased region" description="Polar residues" evidence="1">
    <location>
        <begin position="298"/>
        <end position="313"/>
    </location>
</feature>
<feature type="region of interest" description="Disordered" evidence="1">
    <location>
        <begin position="131"/>
        <end position="185"/>
    </location>
</feature>
<accession>A0A6A6H2U9</accession>
<dbReference type="InterPro" id="IPR029058">
    <property type="entry name" value="AB_hydrolase_fold"/>
</dbReference>
<feature type="compositionally biased region" description="Low complexity" evidence="1">
    <location>
        <begin position="805"/>
        <end position="830"/>
    </location>
</feature>
<feature type="region of interest" description="Disordered" evidence="1">
    <location>
        <begin position="219"/>
        <end position="324"/>
    </location>
</feature>
<feature type="compositionally biased region" description="Polar residues" evidence="1">
    <location>
        <begin position="741"/>
        <end position="762"/>
    </location>
</feature>
<dbReference type="Proteomes" id="UP000800092">
    <property type="component" value="Unassembled WGS sequence"/>
</dbReference>
<proteinExistence type="predicted"/>
<evidence type="ECO:0000256" key="1">
    <source>
        <dbReference type="SAM" id="MobiDB-lite"/>
    </source>
</evidence>
<gene>
    <name evidence="2" type="ORF">EV356DRAFT_506199</name>
</gene>
<feature type="compositionally biased region" description="Low complexity" evidence="1">
    <location>
        <begin position="252"/>
        <end position="264"/>
    </location>
</feature>